<gene>
    <name evidence="1" type="ORF">F5148DRAFT_1223559</name>
</gene>
<protein>
    <submittedName>
        <fullName evidence="1">Succinate dehydrogenase cytochrome b560 subunit</fullName>
    </submittedName>
</protein>
<keyword evidence="2" id="KW-1185">Reference proteome</keyword>
<sequence length="198" mass="21484">MIHYTRALGLGSQLTRTAFSSRIIPNTSALRSAILRRHVQTNSLKPEEAIAILNTQRLARPSSPHFTIYQPQLTWIASIANRITGAGLSVLLYGFSLAYLFAPSTFSSTNIIEFAAGLPEWVKVAEKAILAAPFAFHSLNGLRHLAWDTGYCLFPSTLGPNQLSLTILNKVLSLKGVYRTGYAVLGASAITTVALVLL</sequence>
<reference evidence="1" key="1">
    <citation type="submission" date="2021-03" db="EMBL/GenBank/DDBJ databases">
        <title>Evolutionary priming and transition to the ectomycorrhizal habit in an iconic lineage of mushroom-forming fungi: is preadaptation a requirement?</title>
        <authorList>
            <consortium name="DOE Joint Genome Institute"/>
            <person name="Looney B.P."/>
            <person name="Miyauchi S."/>
            <person name="Morin E."/>
            <person name="Drula E."/>
            <person name="Courty P.E."/>
            <person name="Chicoki N."/>
            <person name="Fauchery L."/>
            <person name="Kohler A."/>
            <person name="Kuo A."/>
            <person name="LaButti K."/>
            <person name="Pangilinan J."/>
            <person name="Lipzen A."/>
            <person name="Riley R."/>
            <person name="Andreopoulos W."/>
            <person name="He G."/>
            <person name="Johnson J."/>
            <person name="Barry K.W."/>
            <person name="Grigoriev I.V."/>
            <person name="Nagy L."/>
            <person name="Hibbett D."/>
            <person name="Henrissat B."/>
            <person name="Matheny P.B."/>
            <person name="Labbe J."/>
            <person name="Martin A.F."/>
        </authorList>
    </citation>
    <scope>NUCLEOTIDE SEQUENCE</scope>
    <source>
        <strain evidence="1">BPL698</strain>
    </source>
</reference>
<organism evidence="1 2">
    <name type="scientific">Russula earlei</name>
    <dbReference type="NCBI Taxonomy" id="71964"/>
    <lineage>
        <taxon>Eukaryota</taxon>
        <taxon>Fungi</taxon>
        <taxon>Dikarya</taxon>
        <taxon>Basidiomycota</taxon>
        <taxon>Agaricomycotina</taxon>
        <taxon>Agaricomycetes</taxon>
        <taxon>Russulales</taxon>
        <taxon>Russulaceae</taxon>
        <taxon>Russula</taxon>
    </lineage>
</organism>
<name>A0ACC0U0Z8_9AGAM</name>
<proteinExistence type="predicted"/>
<accession>A0ACC0U0Z8</accession>
<evidence type="ECO:0000313" key="2">
    <source>
        <dbReference type="Proteomes" id="UP001207468"/>
    </source>
</evidence>
<dbReference type="EMBL" id="JAGFNK010000230">
    <property type="protein sequence ID" value="KAI9456789.1"/>
    <property type="molecule type" value="Genomic_DNA"/>
</dbReference>
<comment type="caution">
    <text evidence="1">The sequence shown here is derived from an EMBL/GenBank/DDBJ whole genome shotgun (WGS) entry which is preliminary data.</text>
</comment>
<evidence type="ECO:0000313" key="1">
    <source>
        <dbReference type="EMBL" id="KAI9456789.1"/>
    </source>
</evidence>
<dbReference type="Proteomes" id="UP001207468">
    <property type="component" value="Unassembled WGS sequence"/>
</dbReference>